<protein>
    <submittedName>
        <fullName evidence="9">Transporter permease protein</fullName>
    </submittedName>
</protein>
<keyword evidence="2" id="KW-1003">Cell membrane</keyword>
<feature type="transmembrane region" description="Helical" evidence="6">
    <location>
        <begin position="336"/>
        <end position="357"/>
    </location>
</feature>
<dbReference type="GO" id="GO:0005886">
    <property type="term" value="C:plasma membrane"/>
    <property type="evidence" value="ECO:0007669"/>
    <property type="project" value="UniProtKB-SubCell"/>
</dbReference>
<feature type="transmembrane region" description="Helical" evidence="6">
    <location>
        <begin position="766"/>
        <end position="788"/>
    </location>
</feature>
<keyword evidence="4 6" id="KW-1133">Transmembrane helix</keyword>
<dbReference type="eggNOG" id="COG0577">
    <property type="taxonomic scope" value="Bacteria"/>
</dbReference>
<dbReference type="HOGENOM" id="CLU_008713_1_0_10"/>
<accession>D5BDM9</accession>
<feature type="transmembrane region" description="Helical" evidence="6">
    <location>
        <begin position="377"/>
        <end position="403"/>
    </location>
</feature>
<keyword evidence="3 6" id="KW-0812">Transmembrane</keyword>
<evidence type="ECO:0000259" key="8">
    <source>
        <dbReference type="Pfam" id="PF12704"/>
    </source>
</evidence>
<evidence type="ECO:0000256" key="5">
    <source>
        <dbReference type="ARBA" id="ARBA00023136"/>
    </source>
</evidence>
<keyword evidence="5 6" id="KW-0472">Membrane</keyword>
<dbReference type="PANTHER" id="PTHR30572">
    <property type="entry name" value="MEMBRANE COMPONENT OF TRANSPORTER-RELATED"/>
    <property type="match status" value="1"/>
</dbReference>
<feature type="transmembrane region" description="Helical" evidence="6">
    <location>
        <begin position="281"/>
        <end position="302"/>
    </location>
</feature>
<evidence type="ECO:0000256" key="3">
    <source>
        <dbReference type="ARBA" id="ARBA00022692"/>
    </source>
</evidence>
<evidence type="ECO:0000313" key="9">
    <source>
        <dbReference type="EMBL" id="ADF54935.1"/>
    </source>
</evidence>
<dbReference type="OrthoDB" id="8740261at2"/>
<evidence type="ECO:0000313" key="10">
    <source>
        <dbReference type="Proteomes" id="UP000001654"/>
    </source>
</evidence>
<dbReference type="EMBL" id="CP001650">
    <property type="protein sequence ID" value="ADF54935.1"/>
    <property type="molecule type" value="Genomic_DNA"/>
</dbReference>
<organism evidence="9 10">
    <name type="scientific">Zunongwangia profunda (strain DSM 18752 / CCTCC AB 206139 / SM-A87)</name>
    <name type="common">Wangia profunda</name>
    <dbReference type="NCBI Taxonomy" id="655815"/>
    <lineage>
        <taxon>Bacteria</taxon>
        <taxon>Pseudomonadati</taxon>
        <taxon>Bacteroidota</taxon>
        <taxon>Flavobacteriia</taxon>
        <taxon>Flavobacteriales</taxon>
        <taxon>Flavobacteriaceae</taxon>
        <taxon>Zunongwangia</taxon>
    </lineage>
</organism>
<keyword evidence="10" id="KW-1185">Reference proteome</keyword>
<dbReference type="STRING" id="655815.ZPR_4635"/>
<dbReference type="Pfam" id="PF02687">
    <property type="entry name" value="FtsX"/>
    <property type="match status" value="2"/>
</dbReference>
<feature type="transmembrane region" description="Helical" evidence="6">
    <location>
        <begin position="21"/>
        <end position="42"/>
    </location>
</feature>
<dbReference type="KEGG" id="zpr:ZPR_4635"/>
<feature type="transmembrane region" description="Helical" evidence="6">
    <location>
        <begin position="734"/>
        <end position="754"/>
    </location>
</feature>
<dbReference type="RefSeq" id="WP_013073995.1">
    <property type="nucleotide sequence ID" value="NC_014041.1"/>
</dbReference>
<dbReference type="AlphaFoldDB" id="D5BDM9"/>
<dbReference type="PANTHER" id="PTHR30572:SF18">
    <property type="entry name" value="ABC-TYPE MACROLIDE FAMILY EXPORT SYSTEM PERMEASE COMPONENT 2"/>
    <property type="match status" value="1"/>
</dbReference>
<evidence type="ECO:0000259" key="7">
    <source>
        <dbReference type="Pfam" id="PF02687"/>
    </source>
</evidence>
<feature type="domain" description="MacB-like periplasmic core" evidence="8">
    <location>
        <begin position="20"/>
        <end position="240"/>
    </location>
</feature>
<proteinExistence type="predicted"/>
<dbReference type="InterPro" id="IPR003838">
    <property type="entry name" value="ABC3_permease_C"/>
</dbReference>
<feature type="domain" description="ABC3 transporter permease C-terminal" evidence="7">
    <location>
        <begin position="685"/>
        <end position="792"/>
    </location>
</feature>
<evidence type="ECO:0000256" key="2">
    <source>
        <dbReference type="ARBA" id="ARBA00022475"/>
    </source>
</evidence>
<dbReference type="PROSITE" id="PS51257">
    <property type="entry name" value="PROKAR_LIPOPROTEIN"/>
    <property type="match status" value="1"/>
</dbReference>
<dbReference type="InterPro" id="IPR025857">
    <property type="entry name" value="MacB_PCD"/>
</dbReference>
<dbReference type="InterPro" id="IPR050250">
    <property type="entry name" value="Macrolide_Exporter_MacB"/>
</dbReference>
<evidence type="ECO:0000256" key="6">
    <source>
        <dbReference type="SAM" id="Phobius"/>
    </source>
</evidence>
<gene>
    <name evidence="9" type="ordered locus">ZPR_4635</name>
</gene>
<feature type="domain" description="ABC3 transporter permease C-terminal" evidence="7">
    <location>
        <begin position="286"/>
        <end position="399"/>
    </location>
</feature>
<sequence length="805" mass="90728">MIRNHIKIAWRNLLKNSTYSLINIIGLTIGLAACLAVTTVVIDESSYDRFWTKKDQIFRLNSTYKLSADKQTKTTKAFEGWKIALPENFPEAEKVSGIHVFTENFKISKDNSIPVNVLETDSTAWDILDFKIIAGNPKEFQFGVENLVVSESFKNKYFPNEDIVGKELKNQPSYGVKPKSYIITGLIKDIPDNSIFKADVLHISDRREETLFKEGYGTFSQLFLLTKKGTDAKKLQEKVNKWYIEFFDSKNPYLLDFQPVYDIYLNSSFDEKNTNTSEKKLLILGSIAILLLLIACINYINLTTARASYHARNTGIRKVLGANKSHLIQQNLINSLLFFILSGCLALIIYQVSISLIENFIGHSLTKIFTKDISLISIYSLAILILGIFTGLYPAILLSGVRVTSALKNKIIKSGTHQNYIRKGLVIIQFSVSVVVIIAMIVVDRQVELLKNKDIGFNKNNLLGTQYVSWEGKGESFKNELANSPYIESVSLNAWTPGETAGNMTKSLDDPFNPGNKIEIWYLFGDADLAKTLGLELKQGRFLNSEFPGDFLNEDLQFSSDSTDIYKMANTPVLITENTAKLFPENTLNHVFKDLNAKPVGIVKNFNNESLRTAGKPIVIRAMEYDDYGSMLMRIKPGSEEKVVAKINELWQEFYPYKLLEINNVSDLLQKQYDAETKLLQFFSFFSALSLFLAALGVFGLIVQVTEQRVKEIGIRKVLGASVQSIVMLFSKDFLKTIAVAIIIAIPIGWYAMLQWLQDYAYRIEIKWWVFGLAASVVIGIAMLTVGIQSAKKAIINPAKSLKTE</sequence>
<evidence type="ECO:0000256" key="4">
    <source>
        <dbReference type="ARBA" id="ARBA00022989"/>
    </source>
</evidence>
<dbReference type="GO" id="GO:0022857">
    <property type="term" value="F:transmembrane transporter activity"/>
    <property type="evidence" value="ECO:0007669"/>
    <property type="project" value="TreeGrafter"/>
</dbReference>
<feature type="transmembrane region" description="Helical" evidence="6">
    <location>
        <begin position="424"/>
        <end position="443"/>
    </location>
</feature>
<name>D5BDM9_ZUNPS</name>
<comment type="subcellular location">
    <subcellularLocation>
        <location evidence="1">Cell membrane</location>
        <topology evidence="1">Multi-pass membrane protein</topology>
    </subcellularLocation>
</comment>
<dbReference type="Proteomes" id="UP000001654">
    <property type="component" value="Chromosome"/>
</dbReference>
<evidence type="ECO:0000256" key="1">
    <source>
        <dbReference type="ARBA" id="ARBA00004651"/>
    </source>
</evidence>
<feature type="transmembrane region" description="Helical" evidence="6">
    <location>
        <begin position="679"/>
        <end position="703"/>
    </location>
</feature>
<dbReference type="Pfam" id="PF12704">
    <property type="entry name" value="MacB_PCD"/>
    <property type="match status" value="1"/>
</dbReference>
<reference evidence="9 10" key="1">
    <citation type="journal article" date="2010" name="BMC Genomics">
        <title>The complete genome of Zunongwangia profunda SM-A87 reveals its adaptation to the deep-sea environment and ecological role in sedimentary organic nitrogen degradation.</title>
        <authorList>
            <person name="Qin Q.L."/>
            <person name="Zhang X.Y."/>
            <person name="Wang X.M."/>
            <person name="Liu G.M."/>
            <person name="Chen X.L."/>
            <person name="Xie B.B."/>
            <person name="Dang H.Y."/>
            <person name="Zhou B.C."/>
            <person name="Yu J."/>
            <person name="Zhang Y.Z."/>
        </authorList>
    </citation>
    <scope>NUCLEOTIDE SEQUENCE [LARGE SCALE GENOMIC DNA]</scope>
    <source>
        <strain evidence="10">DSM 18752 / CCTCC AB 206139 / SM-A87</strain>
    </source>
</reference>